<sequence length="75" mass="8440">MEFRRGRRISLFLYLGEGMAGLFLELSRLSMAPSSHDVLPTNSRRLLECRCKVPSARRREAAACFGTSAMTDESE</sequence>
<gene>
    <name evidence="1" type="ORF">Micbo1qcDRAFT_157077</name>
</gene>
<dbReference type="EMBL" id="KQ964246">
    <property type="protein sequence ID" value="KXJ95236.1"/>
    <property type="molecule type" value="Genomic_DNA"/>
</dbReference>
<evidence type="ECO:0000313" key="2">
    <source>
        <dbReference type="Proteomes" id="UP000070501"/>
    </source>
</evidence>
<accession>A0A136JDL8</accession>
<name>A0A136JDL8_9PEZI</name>
<keyword evidence="2" id="KW-1185">Reference proteome</keyword>
<reference evidence="2" key="1">
    <citation type="submission" date="2016-02" db="EMBL/GenBank/DDBJ databases">
        <title>Draft genome sequence of Microdochium bolleyi, a fungal endophyte of beachgrass.</title>
        <authorList>
            <consortium name="DOE Joint Genome Institute"/>
            <person name="David A.S."/>
            <person name="May G."/>
            <person name="Haridas S."/>
            <person name="Lim J."/>
            <person name="Wang M."/>
            <person name="Labutti K."/>
            <person name="Lipzen A."/>
            <person name="Barry K."/>
            <person name="Grigoriev I.V."/>
        </authorList>
    </citation>
    <scope>NUCLEOTIDE SEQUENCE [LARGE SCALE GENOMIC DNA]</scope>
    <source>
        <strain evidence="2">J235TASD1</strain>
    </source>
</reference>
<organism evidence="1 2">
    <name type="scientific">Microdochium bolleyi</name>
    <dbReference type="NCBI Taxonomy" id="196109"/>
    <lineage>
        <taxon>Eukaryota</taxon>
        <taxon>Fungi</taxon>
        <taxon>Dikarya</taxon>
        <taxon>Ascomycota</taxon>
        <taxon>Pezizomycotina</taxon>
        <taxon>Sordariomycetes</taxon>
        <taxon>Xylariomycetidae</taxon>
        <taxon>Xylariales</taxon>
        <taxon>Microdochiaceae</taxon>
        <taxon>Microdochium</taxon>
    </lineage>
</organism>
<dbReference type="InParanoid" id="A0A136JDL8"/>
<evidence type="ECO:0000313" key="1">
    <source>
        <dbReference type="EMBL" id="KXJ95236.1"/>
    </source>
</evidence>
<dbReference type="AlphaFoldDB" id="A0A136JDL8"/>
<proteinExistence type="predicted"/>
<protein>
    <submittedName>
        <fullName evidence="1">Uncharacterized protein</fullName>
    </submittedName>
</protein>
<dbReference type="Proteomes" id="UP000070501">
    <property type="component" value="Unassembled WGS sequence"/>
</dbReference>
<feature type="non-terminal residue" evidence="1">
    <location>
        <position position="75"/>
    </location>
</feature>